<keyword evidence="4" id="KW-1185">Reference proteome</keyword>
<organism evidence="1 3">
    <name type="scientific">Commensalibacter communis</name>
    <dbReference type="NCBI Taxonomy" id="2972786"/>
    <lineage>
        <taxon>Bacteria</taxon>
        <taxon>Pseudomonadati</taxon>
        <taxon>Pseudomonadota</taxon>
        <taxon>Alphaproteobacteria</taxon>
        <taxon>Acetobacterales</taxon>
        <taxon>Acetobacteraceae</taxon>
    </lineage>
</organism>
<dbReference type="AlphaFoldDB" id="A0A9W4TP81"/>
<dbReference type="EMBL" id="CAMXCM010000002">
    <property type="protein sequence ID" value="CAI3939894.1"/>
    <property type="molecule type" value="Genomic_DNA"/>
</dbReference>
<gene>
    <name evidence="2" type="ORF">R53529_LOCUS1266</name>
    <name evidence="1" type="ORF">R53530_LOCUS1168</name>
</gene>
<name>A0A9W4TP81_9PROT</name>
<reference evidence="1" key="1">
    <citation type="submission" date="2022-10" db="EMBL/GenBank/DDBJ databases">
        <authorList>
            <person name="Botero Cardona J."/>
        </authorList>
    </citation>
    <scope>NUCLEOTIDE SEQUENCE</scope>
    <source>
        <strain evidence="1">LMG 31819</strain>
        <strain evidence="2">R-53529</strain>
    </source>
</reference>
<evidence type="ECO:0000313" key="1">
    <source>
        <dbReference type="EMBL" id="CAI3939894.1"/>
    </source>
</evidence>
<dbReference type="Proteomes" id="UP001154255">
    <property type="component" value="Unassembled WGS sequence"/>
</dbReference>
<accession>A0A9W4TP81</accession>
<evidence type="ECO:0000313" key="4">
    <source>
        <dbReference type="Proteomes" id="UP001154259"/>
    </source>
</evidence>
<sequence>MAEDIHTDPHFAKKFVKAKLIQIAKDAAIAGIPADVFEALIIAMADELDFKDIVKN</sequence>
<proteinExistence type="predicted"/>
<evidence type="ECO:0000313" key="2">
    <source>
        <dbReference type="EMBL" id="CAI3943603.1"/>
    </source>
</evidence>
<comment type="caution">
    <text evidence="1">The sequence shown here is derived from an EMBL/GenBank/DDBJ whole genome shotgun (WGS) entry which is preliminary data.</text>
</comment>
<dbReference type="RefSeq" id="WP_271789699.1">
    <property type="nucleotide sequence ID" value="NZ_CAMXCJ010000003.1"/>
</dbReference>
<dbReference type="Proteomes" id="UP001154259">
    <property type="component" value="Unassembled WGS sequence"/>
</dbReference>
<dbReference type="EMBL" id="CAMXCS010000002">
    <property type="protein sequence ID" value="CAI3943603.1"/>
    <property type="molecule type" value="Genomic_DNA"/>
</dbReference>
<evidence type="ECO:0000313" key="3">
    <source>
        <dbReference type="Proteomes" id="UP001154255"/>
    </source>
</evidence>
<protein>
    <submittedName>
        <fullName evidence="1">Uncharacterized protein</fullName>
    </submittedName>
</protein>